<evidence type="ECO:0000313" key="2">
    <source>
        <dbReference type="Proteomes" id="UP000823388"/>
    </source>
</evidence>
<proteinExistence type="predicted"/>
<name>A0A8T0TIW2_PANVG</name>
<dbReference type="Proteomes" id="UP000823388">
    <property type="component" value="Chromosome 4K"/>
</dbReference>
<accession>A0A8T0TIW2</accession>
<protein>
    <submittedName>
        <fullName evidence="1">Uncharacterized protein</fullName>
    </submittedName>
</protein>
<organism evidence="1 2">
    <name type="scientific">Panicum virgatum</name>
    <name type="common">Blackwell switchgrass</name>
    <dbReference type="NCBI Taxonomy" id="38727"/>
    <lineage>
        <taxon>Eukaryota</taxon>
        <taxon>Viridiplantae</taxon>
        <taxon>Streptophyta</taxon>
        <taxon>Embryophyta</taxon>
        <taxon>Tracheophyta</taxon>
        <taxon>Spermatophyta</taxon>
        <taxon>Magnoliopsida</taxon>
        <taxon>Liliopsida</taxon>
        <taxon>Poales</taxon>
        <taxon>Poaceae</taxon>
        <taxon>PACMAD clade</taxon>
        <taxon>Panicoideae</taxon>
        <taxon>Panicodae</taxon>
        <taxon>Paniceae</taxon>
        <taxon>Panicinae</taxon>
        <taxon>Panicum</taxon>
        <taxon>Panicum sect. Hiantes</taxon>
    </lineage>
</organism>
<reference evidence="1 2" key="1">
    <citation type="submission" date="2020-05" db="EMBL/GenBank/DDBJ databases">
        <title>WGS assembly of Panicum virgatum.</title>
        <authorList>
            <person name="Lovell J.T."/>
            <person name="Jenkins J."/>
            <person name="Shu S."/>
            <person name="Juenger T.E."/>
            <person name="Schmutz J."/>
        </authorList>
    </citation>
    <scope>NUCLEOTIDE SEQUENCE [LARGE SCALE GENOMIC DNA]</scope>
    <source>
        <strain evidence="1">AP13</strain>
        <strain evidence="2">cv. AP13</strain>
    </source>
</reference>
<gene>
    <name evidence="1" type="ORF">PVAP13_4KG109700</name>
</gene>
<dbReference type="AlphaFoldDB" id="A0A8T0TIW2"/>
<comment type="caution">
    <text evidence="1">The sequence shown here is derived from an EMBL/GenBank/DDBJ whole genome shotgun (WGS) entry which is preliminary data.</text>
</comment>
<dbReference type="EMBL" id="CM029043">
    <property type="protein sequence ID" value="KAG2611832.1"/>
    <property type="molecule type" value="Genomic_DNA"/>
</dbReference>
<keyword evidence="2" id="KW-1185">Reference proteome</keyword>
<dbReference type="EMBL" id="CM029043">
    <property type="protein sequence ID" value="KAG2611831.1"/>
    <property type="molecule type" value="Genomic_DNA"/>
</dbReference>
<evidence type="ECO:0000313" key="1">
    <source>
        <dbReference type="EMBL" id="KAG2611832.1"/>
    </source>
</evidence>
<sequence length="115" mass="13638">MWTRYCLSPPTRMSPSSCDLFSAEEMEWKHRFRNFGVVGEYRKYRDDVIMKNNYKENMMGVEVSNPRFFRALDLRLSNILPTMSFDNCDFHFSVAPVSCLKWSKKEVVAFPNLFT</sequence>